<evidence type="ECO:0000313" key="12">
    <source>
        <dbReference type="Proteomes" id="UP000199758"/>
    </source>
</evidence>
<sequence length="346" mass="37373">MPAAAVIGLACIDTQGVPMPATFDSPLSAAPDPVDADDEGGGASIDDQRQQLLSVIHAMVGQPVPPPQTARLDEAAFLAQMLSMVRQVQPLALHSQKLEAIGQLAAGIAHEINTPIQFISDNVAFLKQAFMLLDPRADGSSTVNERQLRYAREQIPLAFEQTIEGLQRVILIVSAMKRLSHASNGQRDSVDMIDIINTTSVVSRNEWKYVADMQIDVTPQMPPVPCIRDDIYSVLLNIIINAAHAIASQVEAGRYEKGLIQIRARALADCVRITIVDNGCGIADTARGRVFEPFYSTKAVGKGTGQGLAIAHSIVVQKHRGRLWFDSAPGEGTSFHIELPLQATSE</sequence>
<evidence type="ECO:0000313" key="11">
    <source>
        <dbReference type="EMBL" id="SHG79858.1"/>
    </source>
</evidence>
<evidence type="ECO:0000256" key="3">
    <source>
        <dbReference type="ARBA" id="ARBA00022553"/>
    </source>
</evidence>
<dbReference type="EC" id="2.7.13.3" evidence="2"/>
<dbReference type="InterPro" id="IPR003661">
    <property type="entry name" value="HisK_dim/P_dom"/>
</dbReference>
<dbReference type="AlphaFoldDB" id="A0A1M5MRD2"/>
<dbReference type="PRINTS" id="PR00344">
    <property type="entry name" value="BCTRLSENSOR"/>
</dbReference>
<organism evidence="11 12">
    <name type="scientific">Hydrocarboniphaga daqingensis</name>
    <dbReference type="NCBI Taxonomy" id="490188"/>
    <lineage>
        <taxon>Bacteria</taxon>
        <taxon>Pseudomonadati</taxon>
        <taxon>Pseudomonadota</taxon>
        <taxon>Gammaproteobacteria</taxon>
        <taxon>Nevskiales</taxon>
        <taxon>Nevskiaceae</taxon>
        <taxon>Hydrocarboniphaga</taxon>
    </lineage>
</organism>
<name>A0A1M5MRD2_9GAMM</name>
<dbReference type="SMART" id="SM00387">
    <property type="entry name" value="HATPase_c"/>
    <property type="match status" value="1"/>
</dbReference>
<dbReference type="PANTHER" id="PTHR43065">
    <property type="entry name" value="SENSOR HISTIDINE KINASE"/>
    <property type="match status" value="1"/>
</dbReference>
<keyword evidence="4" id="KW-0808">Transferase</keyword>
<keyword evidence="5" id="KW-0547">Nucleotide-binding</keyword>
<dbReference type="Gene3D" id="1.10.287.130">
    <property type="match status" value="1"/>
</dbReference>
<dbReference type="GO" id="GO:0000155">
    <property type="term" value="F:phosphorelay sensor kinase activity"/>
    <property type="evidence" value="ECO:0007669"/>
    <property type="project" value="InterPro"/>
</dbReference>
<reference evidence="11 12" key="1">
    <citation type="submission" date="2016-11" db="EMBL/GenBank/DDBJ databases">
        <authorList>
            <person name="Jaros S."/>
            <person name="Januszkiewicz K."/>
            <person name="Wedrychowicz H."/>
        </authorList>
    </citation>
    <scope>NUCLEOTIDE SEQUENCE [LARGE SCALE GENOMIC DNA]</scope>
    <source>
        <strain evidence="11 12">CGMCC 1.7049</strain>
    </source>
</reference>
<evidence type="ECO:0000256" key="7">
    <source>
        <dbReference type="ARBA" id="ARBA00022840"/>
    </source>
</evidence>
<dbReference type="SUPFAM" id="SSF47384">
    <property type="entry name" value="Homodimeric domain of signal transducing histidine kinase"/>
    <property type="match status" value="1"/>
</dbReference>
<dbReference type="PANTHER" id="PTHR43065:SF46">
    <property type="entry name" value="C4-DICARBOXYLATE TRANSPORT SENSOR PROTEIN DCTB"/>
    <property type="match status" value="1"/>
</dbReference>
<dbReference type="Gene3D" id="3.30.565.10">
    <property type="entry name" value="Histidine kinase-like ATPase, C-terminal domain"/>
    <property type="match status" value="1"/>
</dbReference>
<keyword evidence="12" id="KW-1185">Reference proteome</keyword>
<dbReference type="GO" id="GO:0005524">
    <property type="term" value="F:ATP binding"/>
    <property type="evidence" value="ECO:0007669"/>
    <property type="project" value="UniProtKB-KW"/>
</dbReference>
<keyword evidence="7" id="KW-0067">ATP-binding</keyword>
<evidence type="ECO:0000256" key="2">
    <source>
        <dbReference type="ARBA" id="ARBA00012438"/>
    </source>
</evidence>
<evidence type="ECO:0000259" key="10">
    <source>
        <dbReference type="PROSITE" id="PS50109"/>
    </source>
</evidence>
<comment type="catalytic activity">
    <reaction evidence="1">
        <text>ATP + protein L-histidine = ADP + protein N-phospho-L-histidine.</text>
        <dbReference type="EC" id="2.7.13.3"/>
    </reaction>
</comment>
<feature type="domain" description="Histidine kinase" evidence="10">
    <location>
        <begin position="107"/>
        <end position="343"/>
    </location>
</feature>
<evidence type="ECO:0000256" key="1">
    <source>
        <dbReference type="ARBA" id="ARBA00000085"/>
    </source>
</evidence>
<gene>
    <name evidence="11" type="ORF">SAMN04488068_1416</name>
</gene>
<dbReference type="InterPro" id="IPR036890">
    <property type="entry name" value="HATPase_C_sf"/>
</dbReference>
<evidence type="ECO:0000256" key="9">
    <source>
        <dbReference type="SAM" id="MobiDB-lite"/>
    </source>
</evidence>
<keyword evidence="8" id="KW-0902">Two-component regulatory system</keyword>
<evidence type="ECO:0000256" key="4">
    <source>
        <dbReference type="ARBA" id="ARBA00022679"/>
    </source>
</evidence>
<dbReference type="OrthoDB" id="9772100at2"/>
<evidence type="ECO:0000256" key="5">
    <source>
        <dbReference type="ARBA" id="ARBA00022741"/>
    </source>
</evidence>
<protein>
    <recommendedName>
        <fullName evidence="2">histidine kinase</fullName>
        <ecNumber evidence="2">2.7.13.3</ecNumber>
    </recommendedName>
</protein>
<dbReference type="SUPFAM" id="SSF55874">
    <property type="entry name" value="ATPase domain of HSP90 chaperone/DNA topoisomerase II/histidine kinase"/>
    <property type="match status" value="1"/>
</dbReference>
<dbReference type="CDD" id="cd00082">
    <property type="entry name" value="HisKA"/>
    <property type="match status" value="1"/>
</dbReference>
<feature type="region of interest" description="Disordered" evidence="9">
    <location>
        <begin position="22"/>
        <end position="44"/>
    </location>
</feature>
<dbReference type="InterPro" id="IPR003594">
    <property type="entry name" value="HATPase_dom"/>
</dbReference>
<dbReference type="Pfam" id="PF02518">
    <property type="entry name" value="HATPase_c"/>
    <property type="match status" value="1"/>
</dbReference>
<evidence type="ECO:0000256" key="6">
    <source>
        <dbReference type="ARBA" id="ARBA00022777"/>
    </source>
</evidence>
<dbReference type="Proteomes" id="UP000199758">
    <property type="component" value="Unassembled WGS sequence"/>
</dbReference>
<keyword evidence="6 11" id="KW-0418">Kinase</keyword>
<dbReference type="InterPro" id="IPR036097">
    <property type="entry name" value="HisK_dim/P_sf"/>
</dbReference>
<dbReference type="InterPro" id="IPR005467">
    <property type="entry name" value="His_kinase_dom"/>
</dbReference>
<dbReference type="InterPro" id="IPR004358">
    <property type="entry name" value="Sig_transdc_His_kin-like_C"/>
</dbReference>
<proteinExistence type="predicted"/>
<evidence type="ECO:0000256" key="8">
    <source>
        <dbReference type="ARBA" id="ARBA00023012"/>
    </source>
</evidence>
<accession>A0A1M5MRD2</accession>
<dbReference type="EMBL" id="FQWZ01000003">
    <property type="protein sequence ID" value="SHG79858.1"/>
    <property type="molecule type" value="Genomic_DNA"/>
</dbReference>
<dbReference type="PROSITE" id="PS50109">
    <property type="entry name" value="HIS_KIN"/>
    <property type="match status" value="1"/>
</dbReference>
<keyword evidence="3" id="KW-0597">Phosphoprotein</keyword>
<dbReference type="STRING" id="490188.SAMN04488068_1416"/>